<evidence type="ECO:0000313" key="5">
    <source>
        <dbReference type="Proteomes" id="UP000285295"/>
    </source>
</evidence>
<dbReference type="OrthoDB" id="4829434at2"/>
<protein>
    <submittedName>
        <fullName evidence="4">Uncharacterized protein</fullName>
    </submittedName>
</protein>
<evidence type="ECO:0000256" key="3">
    <source>
        <dbReference type="ARBA" id="ARBA00022801"/>
    </source>
</evidence>
<proteinExistence type="predicted"/>
<organism evidence="4 5">
    <name type="scientific">Paenirhodobacter populi</name>
    <dbReference type="NCBI Taxonomy" id="2306993"/>
    <lineage>
        <taxon>Bacteria</taxon>
        <taxon>Pseudomonadati</taxon>
        <taxon>Pseudomonadota</taxon>
        <taxon>Alphaproteobacteria</taxon>
        <taxon>Rhodobacterales</taxon>
        <taxon>Rhodobacter group</taxon>
        <taxon>Paenirhodobacter</taxon>
    </lineage>
</organism>
<dbReference type="GO" id="GO:0110001">
    <property type="term" value="C:toxin-antitoxin complex"/>
    <property type="evidence" value="ECO:0007669"/>
    <property type="project" value="InterPro"/>
</dbReference>
<evidence type="ECO:0000256" key="2">
    <source>
        <dbReference type="ARBA" id="ARBA00022722"/>
    </source>
</evidence>
<evidence type="ECO:0000313" key="4">
    <source>
        <dbReference type="EMBL" id="RWR26036.1"/>
    </source>
</evidence>
<keyword evidence="2" id="KW-0540">Nuclease</keyword>
<name>A0A443JZZ2_9RHOB</name>
<keyword evidence="1" id="KW-1277">Toxin-antitoxin system</keyword>
<dbReference type="GO" id="GO:0004540">
    <property type="term" value="F:RNA nuclease activity"/>
    <property type="evidence" value="ECO:0007669"/>
    <property type="project" value="InterPro"/>
</dbReference>
<comment type="caution">
    <text evidence="4">The sequence shown here is derived from an EMBL/GenBank/DDBJ whole genome shotgun (WGS) entry which is preliminary data.</text>
</comment>
<sequence>MPWRSMRGMRNRIAQGYLDVDLRVGPPKQSFHRLSSARASCPATRFPGFSHSSSALRWTP</sequence>
<gene>
    <name evidence="4" type="ORF">D2T31_21290</name>
</gene>
<dbReference type="GO" id="GO:0016787">
    <property type="term" value="F:hydrolase activity"/>
    <property type="evidence" value="ECO:0007669"/>
    <property type="project" value="UniProtKB-KW"/>
</dbReference>
<dbReference type="InterPro" id="IPR008201">
    <property type="entry name" value="HepT-like"/>
</dbReference>
<dbReference type="EMBL" id="SAUX01000042">
    <property type="protein sequence ID" value="RWR26036.1"/>
    <property type="molecule type" value="Genomic_DNA"/>
</dbReference>
<reference evidence="4 5" key="1">
    <citation type="submission" date="2019-01" db="EMBL/GenBank/DDBJ databases">
        <title>Sinorhodobacter populi sp. nov. isolated from the symptomatic bark tissue of Populus euramericana canker.</title>
        <authorList>
            <person name="Xu G."/>
        </authorList>
    </citation>
    <scope>NUCLEOTIDE SEQUENCE [LARGE SCALE GENOMIC DNA]</scope>
    <source>
        <strain evidence="4 5">D19-10-3-21</strain>
    </source>
</reference>
<keyword evidence="3" id="KW-0378">Hydrolase</keyword>
<dbReference type="AlphaFoldDB" id="A0A443JZZ2"/>
<dbReference type="Pfam" id="PF01934">
    <property type="entry name" value="HepT-like"/>
    <property type="match status" value="1"/>
</dbReference>
<evidence type="ECO:0000256" key="1">
    <source>
        <dbReference type="ARBA" id="ARBA00022649"/>
    </source>
</evidence>
<accession>A0A443JZZ2</accession>
<dbReference type="Proteomes" id="UP000285295">
    <property type="component" value="Unassembled WGS sequence"/>
</dbReference>
<reference evidence="4 5" key="2">
    <citation type="submission" date="2019-01" db="EMBL/GenBank/DDBJ databases">
        <authorList>
            <person name="Li Y."/>
        </authorList>
    </citation>
    <scope>NUCLEOTIDE SEQUENCE [LARGE SCALE GENOMIC DNA]</scope>
    <source>
        <strain evidence="4 5">D19-10-3-21</strain>
    </source>
</reference>